<evidence type="ECO:0000256" key="1">
    <source>
        <dbReference type="SAM" id="Phobius"/>
    </source>
</evidence>
<keyword evidence="1" id="KW-0472">Membrane</keyword>
<keyword evidence="3" id="KW-1185">Reference proteome</keyword>
<gene>
    <name evidence="2" type="ORF">BIW11_09378</name>
</gene>
<dbReference type="EMBL" id="MNPL01008901">
    <property type="protein sequence ID" value="OQR73996.1"/>
    <property type="molecule type" value="Genomic_DNA"/>
</dbReference>
<evidence type="ECO:0000313" key="2">
    <source>
        <dbReference type="EMBL" id="OQR73996.1"/>
    </source>
</evidence>
<comment type="caution">
    <text evidence="2">The sequence shown here is derived from an EMBL/GenBank/DDBJ whole genome shotgun (WGS) entry which is preliminary data.</text>
</comment>
<organism evidence="2 3">
    <name type="scientific">Tropilaelaps mercedesae</name>
    <dbReference type="NCBI Taxonomy" id="418985"/>
    <lineage>
        <taxon>Eukaryota</taxon>
        <taxon>Metazoa</taxon>
        <taxon>Ecdysozoa</taxon>
        <taxon>Arthropoda</taxon>
        <taxon>Chelicerata</taxon>
        <taxon>Arachnida</taxon>
        <taxon>Acari</taxon>
        <taxon>Parasitiformes</taxon>
        <taxon>Mesostigmata</taxon>
        <taxon>Gamasina</taxon>
        <taxon>Dermanyssoidea</taxon>
        <taxon>Laelapidae</taxon>
        <taxon>Tropilaelaps</taxon>
    </lineage>
</organism>
<dbReference type="Proteomes" id="UP000192247">
    <property type="component" value="Unassembled WGS sequence"/>
</dbReference>
<keyword evidence="1" id="KW-0812">Transmembrane</keyword>
<name>A0A1V9XKL1_9ACAR</name>
<keyword evidence="1" id="KW-1133">Transmembrane helix</keyword>
<proteinExistence type="predicted"/>
<sequence length="408" mass="46414">MMESALGAKQEPKEPYIPVMILVILVLGLVIIILSIIDIYLLFKLEPVFDSAGSTPQVPVNITYEPTDLFIDEASHKDLIMDNWCDFTAEPIMEPLYKVVFNTSLISPLLKEPEKFSVVLTLKFFAWVPFLHSLANRFYIEPMVIFPYVLPLRAYVFDFHNYETQKQTLHKVDIGEPEWKNIPDAFITIKQLADIAAKVSETEAYGVFDLDMMNNGTTEFRTFHASFSVDFSFSDINITTCRNNTCCKHQAYESIIIGPLPELTTAAYVGLSVDLSQSTGYTLQPLYWANFSQALCCETNSQQPSRSSRPDSYDDRNGPFFEQIEVPEAPANAVNNSERWPCVYTPHCPSIIYHNGQIIYITLPLFVHGKGCGLLSFKRNRRNNRLQSHPVLYDRHSQPCTASAEYVK</sequence>
<accession>A0A1V9XKL1</accession>
<feature type="transmembrane region" description="Helical" evidence="1">
    <location>
        <begin position="21"/>
        <end position="43"/>
    </location>
</feature>
<reference evidence="2 3" key="1">
    <citation type="journal article" date="2017" name="Gigascience">
        <title>Draft genome of the honey bee ectoparasitic mite, Tropilaelaps mercedesae, is shaped by the parasitic life history.</title>
        <authorList>
            <person name="Dong X."/>
            <person name="Armstrong S.D."/>
            <person name="Xia D."/>
            <person name="Makepeace B.L."/>
            <person name="Darby A.C."/>
            <person name="Kadowaki T."/>
        </authorList>
    </citation>
    <scope>NUCLEOTIDE SEQUENCE [LARGE SCALE GENOMIC DNA]</scope>
    <source>
        <strain evidence="2">Wuxi-XJTLU</strain>
    </source>
</reference>
<evidence type="ECO:0000313" key="3">
    <source>
        <dbReference type="Proteomes" id="UP000192247"/>
    </source>
</evidence>
<dbReference type="InParanoid" id="A0A1V9XKL1"/>
<dbReference type="AlphaFoldDB" id="A0A1V9XKL1"/>
<protein>
    <submittedName>
        <fullName evidence="2">Uncharacterized protein</fullName>
    </submittedName>
</protein>